<dbReference type="EMBL" id="FOPJ01000010">
    <property type="protein sequence ID" value="SFG68132.1"/>
    <property type="molecule type" value="Genomic_DNA"/>
</dbReference>
<evidence type="ECO:0000259" key="14">
    <source>
        <dbReference type="Pfam" id="PF01433"/>
    </source>
</evidence>
<dbReference type="Pfam" id="PF11838">
    <property type="entry name" value="ERAP1_C"/>
    <property type="match status" value="1"/>
</dbReference>
<dbReference type="GO" id="GO:0070006">
    <property type="term" value="F:metalloaminopeptidase activity"/>
    <property type="evidence" value="ECO:0007669"/>
    <property type="project" value="TreeGrafter"/>
</dbReference>
<dbReference type="GO" id="GO:0005737">
    <property type="term" value="C:cytoplasm"/>
    <property type="evidence" value="ECO:0007669"/>
    <property type="project" value="TreeGrafter"/>
</dbReference>
<evidence type="ECO:0000256" key="3">
    <source>
        <dbReference type="ARBA" id="ARBA00010136"/>
    </source>
</evidence>
<comment type="similarity">
    <text evidence="3">Belongs to the peptidase M1 family.</text>
</comment>
<evidence type="ECO:0000256" key="2">
    <source>
        <dbReference type="ARBA" id="ARBA00001947"/>
    </source>
</evidence>
<dbReference type="SUPFAM" id="SSF63737">
    <property type="entry name" value="Leukotriene A4 hydrolase N-terminal domain"/>
    <property type="match status" value="1"/>
</dbReference>
<dbReference type="PANTHER" id="PTHR11533:SF174">
    <property type="entry name" value="PUROMYCIN-SENSITIVE AMINOPEPTIDASE-RELATED"/>
    <property type="match status" value="1"/>
</dbReference>
<keyword evidence="6 17" id="KW-0031">Aminopeptidase</keyword>
<dbReference type="GO" id="GO:0006508">
    <property type="term" value="P:proteolysis"/>
    <property type="evidence" value="ECO:0007669"/>
    <property type="project" value="UniProtKB-KW"/>
</dbReference>
<evidence type="ECO:0000256" key="1">
    <source>
        <dbReference type="ARBA" id="ARBA00000098"/>
    </source>
</evidence>
<proteinExistence type="inferred from homology"/>
<dbReference type="InterPro" id="IPR050344">
    <property type="entry name" value="Peptidase_M1_aminopeptidases"/>
</dbReference>
<dbReference type="InterPro" id="IPR045357">
    <property type="entry name" value="Aminopeptidase_N-like_N"/>
</dbReference>
<dbReference type="EC" id="3.4.11.2" evidence="4"/>
<feature type="domain" description="Peptidase M1 membrane alanine aminopeptidase" evidence="14">
    <location>
        <begin position="233"/>
        <end position="444"/>
    </location>
</feature>
<dbReference type="GO" id="GO:0042277">
    <property type="term" value="F:peptide binding"/>
    <property type="evidence" value="ECO:0007669"/>
    <property type="project" value="TreeGrafter"/>
</dbReference>
<keyword evidence="11" id="KW-0482">Metalloprotease</keyword>
<dbReference type="InterPro" id="IPR027268">
    <property type="entry name" value="Peptidase_M4/M1_CTD_sf"/>
</dbReference>
<dbReference type="OrthoDB" id="100605at2"/>
<accession>A0A1I2TT91</accession>
<dbReference type="InterPro" id="IPR001930">
    <property type="entry name" value="Peptidase_M1"/>
</dbReference>
<sequence length="875" mass="97514">MSETTITRAACEARAQNIIGNPHVDLRLDLREAPTSPTFDVDSTWRLRLRSSELNFDYLGKVTDISVDGQAVDYEATAGGVLLRNLPTETEISIRIRAHSSYSRTGQGLHRFVDPSDGETYLYSHCEPSDARRIHPVLEQLDIKYCIQTTLVVPEGWRALANGNPVSTGDGAVATTFTRTEPLSSYLTAFAAGPYVGETDSWHDPRSGRDIALGAWCRKSMREYFDAENILGMTKAGLTWFCDLFDSVYPWARYDSIFVPEYNIGAMENPGLVTFTENYIFRDAPTASIRAARANTLLHEMSHMWFGDLVTPQWWDDLWLKESFAEYMGAAASVGCTEHADAWVNFAGHRMNWALEQDQLPTTHPIAADIPDVEAASQNFDGITYAKGAAVLRQLVHYVGEEDFIHASRSYFHKHAYGTATFSDLISELEEAHGHSLQHWVDAWLRTSGFDIARITVAGPDILITMENPAPHRPHRLDIGLYALKDGALTRTKLLDVHLDAPTTRVHTELASEELAEQLIVLNDQAHSYIVGRFGEHCLELIEDHLSSIDDPLTRAVIWQQLGQMVDNQELDPAFYLRIVGKHLMEETNTTTANAVLNKALGCVLNYSAGERQEHLGRELVCGLRRELAAVPAGSDMQKLLARFLIPAELGYASPIGGADRDEALASLRALRDGDTAVDLGPTHRWNINAALRALNDLPEEELAAELARDNTLTGQAQHLRSELSLPELKAKHKILKEVTTPGAYSNDEVSALLDAWNTPGCMHGALRAGTLSIAQYLNQVETWWSTHPLEVARQLVVRLFPTPKISTIAVSTSNGAVDEHPEDEVSEVCSATRNFLEERRALPGGLRRLLQENLYRARRMVRIQQQWCESTYSD</sequence>
<evidence type="ECO:0000256" key="4">
    <source>
        <dbReference type="ARBA" id="ARBA00012564"/>
    </source>
</evidence>
<comment type="catalytic activity">
    <reaction evidence="1">
        <text>Release of an N-terminal amino acid, Xaa-|-Yaa- from a peptide, amide or arylamide. Xaa is preferably Ala, but may be most amino acids including Pro (slow action). When a terminal hydrophobic residue is followed by a prolyl residue, the two may be released as an intact Xaa-Pro dipeptide.</text>
        <dbReference type="EC" id="3.4.11.2"/>
    </reaction>
</comment>
<keyword evidence="8" id="KW-0479">Metal-binding</keyword>
<dbReference type="InterPro" id="IPR012778">
    <property type="entry name" value="Pept_M1_aminopeptidase"/>
</dbReference>
<dbReference type="GO" id="GO:0043171">
    <property type="term" value="P:peptide catabolic process"/>
    <property type="evidence" value="ECO:0007669"/>
    <property type="project" value="TreeGrafter"/>
</dbReference>
<protein>
    <recommendedName>
        <fullName evidence="5">Aminopeptidase N</fullName>
        <ecNumber evidence="4">3.4.11.2</ecNumber>
    </recommendedName>
    <alternativeName>
        <fullName evidence="12">Alanine aminopeptidase</fullName>
    </alternativeName>
    <alternativeName>
        <fullName evidence="13">Lysyl aminopeptidase</fullName>
    </alternativeName>
</protein>
<dbReference type="FunFam" id="1.10.390.10:FF:000006">
    <property type="entry name" value="Puromycin-sensitive aminopeptidase"/>
    <property type="match status" value="1"/>
</dbReference>
<dbReference type="AlphaFoldDB" id="A0A1I2TT91"/>
<evidence type="ECO:0000256" key="13">
    <source>
        <dbReference type="ARBA" id="ARBA00031533"/>
    </source>
</evidence>
<dbReference type="InterPro" id="IPR014782">
    <property type="entry name" value="Peptidase_M1_dom"/>
</dbReference>
<evidence type="ECO:0000313" key="17">
    <source>
        <dbReference type="EMBL" id="SFG68132.1"/>
    </source>
</evidence>
<dbReference type="SUPFAM" id="SSF55486">
    <property type="entry name" value="Metalloproteases ('zincins'), catalytic domain"/>
    <property type="match status" value="1"/>
</dbReference>
<evidence type="ECO:0000256" key="8">
    <source>
        <dbReference type="ARBA" id="ARBA00022723"/>
    </source>
</evidence>
<dbReference type="NCBIfam" id="TIGR02412">
    <property type="entry name" value="pepN_strep_liv"/>
    <property type="match status" value="1"/>
</dbReference>
<dbReference type="GO" id="GO:0016285">
    <property type="term" value="F:alanyl aminopeptidase activity"/>
    <property type="evidence" value="ECO:0007669"/>
    <property type="project" value="UniProtKB-EC"/>
</dbReference>
<evidence type="ECO:0000256" key="6">
    <source>
        <dbReference type="ARBA" id="ARBA00022438"/>
    </source>
</evidence>
<dbReference type="Pfam" id="PF01433">
    <property type="entry name" value="Peptidase_M1"/>
    <property type="match status" value="1"/>
</dbReference>
<dbReference type="STRING" id="185761.SAMN05660282_01598"/>
<dbReference type="Pfam" id="PF17900">
    <property type="entry name" value="Peptidase_M1_N"/>
    <property type="match status" value="1"/>
</dbReference>
<evidence type="ECO:0000256" key="9">
    <source>
        <dbReference type="ARBA" id="ARBA00022801"/>
    </source>
</evidence>
<dbReference type="InterPro" id="IPR024571">
    <property type="entry name" value="ERAP1-like_C_dom"/>
</dbReference>
<organism evidence="17 18">
    <name type="scientific">Corynebacterium spheniscorum</name>
    <dbReference type="NCBI Taxonomy" id="185761"/>
    <lineage>
        <taxon>Bacteria</taxon>
        <taxon>Bacillati</taxon>
        <taxon>Actinomycetota</taxon>
        <taxon>Actinomycetes</taxon>
        <taxon>Mycobacteriales</taxon>
        <taxon>Corynebacteriaceae</taxon>
        <taxon>Corynebacterium</taxon>
    </lineage>
</organism>
<name>A0A1I2TT91_9CORY</name>
<evidence type="ECO:0000256" key="5">
    <source>
        <dbReference type="ARBA" id="ARBA00015611"/>
    </source>
</evidence>
<dbReference type="GO" id="GO:0005615">
    <property type="term" value="C:extracellular space"/>
    <property type="evidence" value="ECO:0007669"/>
    <property type="project" value="TreeGrafter"/>
</dbReference>
<evidence type="ECO:0000259" key="15">
    <source>
        <dbReference type="Pfam" id="PF11838"/>
    </source>
</evidence>
<comment type="cofactor">
    <cofactor evidence="2">
        <name>Zn(2+)</name>
        <dbReference type="ChEBI" id="CHEBI:29105"/>
    </cofactor>
</comment>
<dbReference type="InterPro" id="IPR042097">
    <property type="entry name" value="Aminopeptidase_N-like_N_sf"/>
</dbReference>
<reference evidence="17 18" key="1">
    <citation type="submission" date="2016-10" db="EMBL/GenBank/DDBJ databases">
        <authorList>
            <person name="de Groot N.N."/>
        </authorList>
    </citation>
    <scope>NUCLEOTIDE SEQUENCE [LARGE SCALE GENOMIC DNA]</scope>
    <source>
        <strain>J11</strain>
        <strain evidence="18">PG 39</strain>
    </source>
</reference>
<evidence type="ECO:0000256" key="7">
    <source>
        <dbReference type="ARBA" id="ARBA00022670"/>
    </source>
</evidence>
<feature type="domain" description="ERAP1-like C-terminal" evidence="15">
    <location>
        <begin position="519"/>
        <end position="758"/>
    </location>
</feature>
<gene>
    <name evidence="17" type="ORF">SAMN05660282_01598</name>
</gene>
<dbReference type="RefSeq" id="WP_092286217.1">
    <property type="nucleotide sequence ID" value="NZ_FOPJ01000010.1"/>
</dbReference>
<keyword evidence="10" id="KW-0862">Zinc</keyword>
<keyword evidence="18" id="KW-1185">Reference proteome</keyword>
<dbReference type="Proteomes" id="UP000199065">
    <property type="component" value="Unassembled WGS sequence"/>
</dbReference>
<dbReference type="CDD" id="cd09602">
    <property type="entry name" value="M1_APN"/>
    <property type="match status" value="1"/>
</dbReference>
<evidence type="ECO:0000256" key="12">
    <source>
        <dbReference type="ARBA" id="ARBA00029811"/>
    </source>
</evidence>
<dbReference type="PRINTS" id="PR00756">
    <property type="entry name" value="ALADIPTASE"/>
</dbReference>
<feature type="domain" description="Aminopeptidase N-like N-terminal" evidence="16">
    <location>
        <begin position="43"/>
        <end position="187"/>
    </location>
</feature>
<evidence type="ECO:0000259" key="16">
    <source>
        <dbReference type="Pfam" id="PF17900"/>
    </source>
</evidence>
<dbReference type="Gene3D" id="1.10.390.10">
    <property type="entry name" value="Neutral Protease Domain 2"/>
    <property type="match status" value="1"/>
</dbReference>
<dbReference type="GO" id="GO:0008270">
    <property type="term" value="F:zinc ion binding"/>
    <property type="evidence" value="ECO:0007669"/>
    <property type="project" value="InterPro"/>
</dbReference>
<evidence type="ECO:0000256" key="11">
    <source>
        <dbReference type="ARBA" id="ARBA00023049"/>
    </source>
</evidence>
<evidence type="ECO:0000256" key="10">
    <source>
        <dbReference type="ARBA" id="ARBA00022833"/>
    </source>
</evidence>
<evidence type="ECO:0000313" key="18">
    <source>
        <dbReference type="Proteomes" id="UP000199065"/>
    </source>
</evidence>
<dbReference type="PANTHER" id="PTHR11533">
    <property type="entry name" value="PROTEASE M1 ZINC METALLOPROTEASE"/>
    <property type="match status" value="1"/>
</dbReference>
<keyword evidence="9" id="KW-0378">Hydrolase</keyword>
<dbReference type="GO" id="GO:0016020">
    <property type="term" value="C:membrane"/>
    <property type="evidence" value="ECO:0007669"/>
    <property type="project" value="TreeGrafter"/>
</dbReference>
<keyword evidence="7" id="KW-0645">Protease</keyword>
<dbReference type="Gene3D" id="2.60.40.1730">
    <property type="entry name" value="tricorn interacting facor f3 domain"/>
    <property type="match status" value="1"/>
</dbReference>